<organism evidence="1 2">
    <name type="scientific">Chitinophaga silvatica</name>
    <dbReference type="NCBI Taxonomy" id="2282649"/>
    <lineage>
        <taxon>Bacteria</taxon>
        <taxon>Pseudomonadati</taxon>
        <taxon>Bacteroidota</taxon>
        <taxon>Chitinophagia</taxon>
        <taxon>Chitinophagales</taxon>
        <taxon>Chitinophagaceae</taxon>
        <taxon>Chitinophaga</taxon>
    </lineage>
</organism>
<evidence type="ECO:0000313" key="2">
    <source>
        <dbReference type="Proteomes" id="UP000260644"/>
    </source>
</evidence>
<accession>A0A3E1YH77</accession>
<keyword evidence="2" id="KW-1185">Reference proteome</keyword>
<name>A0A3E1YH77_9BACT</name>
<reference evidence="1 2" key="1">
    <citation type="submission" date="2018-07" db="EMBL/GenBank/DDBJ databases">
        <title>Chitinophaga K2CV101002-2 sp. nov., isolated from a monsoon evergreen broad-leaved forest soil.</title>
        <authorList>
            <person name="Lv Y."/>
        </authorList>
    </citation>
    <scope>NUCLEOTIDE SEQUENCE [LARGE SCALE GENOMIC DNA]</scope>
    <source>
        <strain evidence="1 2">GDMCC 1.1288</strain>
    </source>
</reference>
<dbReference type="RefSeq" id="WP_116973930.1">
    <property type="nucleotide sequence ID" value="NZ_QPMM01000001.1"/>
</dbReference>
<dbReference type="AlphaFoldDB" id="A0A3E1YH77"/>
<dbReference type="EMBL" id="QPMM01000001">
    <property type="protein sequence ID" value="RFS26739.1"/>
    <property type="molecule type" value="Genomic_DNA"/>
</dbReference>
<comment type="caution">
    <text evidence="1">The sequence shown here is derived from an EMBL/GenBank/DDBJ whole genome shotgun (WGS) entry which is preliminary data.</text>
</comment>
<protein>
    <submittedName>
        <fullName evidence="1">Uncharacterized protein</fullName>
    </submittedName>
</protein>
<proteinExistence type="predicted"/>
<evidence type="ECO:0000313" key="1">
    <source>
        <dbReference type="EMBL" id="RFS26739.1"/>
    </source>
</evidence>
<dbReference type="OrthoDB" id="980645at2"/>
<gene>
    <name evidence="1" type="ORF">DVR12_02845</name>
</gene>
<sequence length="120" mass="14015">MVFLIAVWFCQLSGRYLVMLNFYLNQDYIAQNLCENRDKPQMHCNGKCHLAKKLNEEDKKDRENPERKMENKNELFNAPVFAIINLSINNYSNTEIDFNSPRSIGYPIDQPSAVFRPPIA</sequence>
<dbReference type="Proteomes" id="UP000260644">
    <property type="component" value="Unassembled WGS sequence"/>
</dbReference>